<accession>B8I8H7</accession>
<organism evidence="1 2">
    <name type="scientific">Ruminiclostridium cellulolyticum (strain ATCC 35319 / DSM 5812 / JCM 6584 / H10)</name>
    <name type="common">Clostridium cellulolyticum</name>
    <dbReference type="NCBI Taxonomy" id="394503"/>
    <lineage>
        <taxon>Bacteria</taxon>
        <taxon>Bacillati</taxon>
        <taxon>Bacillota</taxon>
        <taxon>Clostridia</taxon>
        <taxon>Eubacteriales</taxon>
        <taxon>Oscillospiraceae</taxon>
        <taxon>Ruminiclostridium</taxon>
    </lineage>
</organism>
<evidence type="ECO:0000313" key="2">
    <source>
        <dbReference type="Proteomes" id="UP000001349"/>
    </source>
</evidence>
<dbReference type="KEGG" id="cce:Ccel_0833"/>
<evidence type="ECO:0008006" key="3">
    <source>
        <dbReference type="Google" id="ProtNLM"/>
    </source>
</evidence>
<reference evidence="1 2" key="1">
    <citation type="submission" date="2009-01" db="EMBL/GenBank/DDBJ databases">
        <title>Complete sequence of Clostridium cellulolyticum H10.</title>
        <authorList>
            <consortium name="US DOE Joint Genome Institute"/>
            <person name="Lucas S."/>
            <person name="Copeland A."/>
            <person name="Lapidus A."/>
            <person name="Glavina del Rio T."/>
            <person name="Dalin E."/>
            <person name="Tice H."/>
            <person name="Bruce D."/>
            <person name="Goodwin L."/>
            <person name="Pitluck S."/>
            <person name="Chertkov O."/>
            <person name="Saunders E."/>
            <person name="Brettin T."/>
            <person name="Detter J.C."/>
            <person name="Han C."/>
            <person name="Larimer F."/>
            <person name="Land M."/>
            <person name="Hauser L."/>
            <person name="Kyrpides N."/>
            <person name="Ivanova N."/>
            <person name="Zhou J."/>
            <person name="Richardson P."/>
        </authorList>
    </citation>
    <scope>NUCLEOTIDE SEQUENCE [LARGE SCALE GENOMIC DNA]</scope>
    <source>
        <strain evidence="2">ATCC 35319 / DSM 5812 / JCM 6584 / H10</strain>
    </source>
</reference>
<dbReference type="AlphaFoldDB" id="B8I8H7"/>
<dbReference type="HOGENOM" id="CLU_189144_2_0_9"/>
<protein>
    <recommendedName>
        <fullName evidence="3">Phage protein</fullName>
    </recommendedName>
</protein>
<keyword evidence="2" id="KW-1185">Reference proteome</keyword>
<gene>
    <name evidence="1" type="ordered locus">Ccel_0833</name>
</gene>
<dbReference type="Proteomes" id="UP000001349">
    <property type="component" value="Chromosome"/>
</dbReference>
<proteinExistence type="predicted"/>
<name>B8I8H7_RUMCH</name>
<dbReference type="STRING" id="394503.Ccel_0833"/>
<sequence precursor="true">MKEKIAKLIDVKTIVTIALVGAVIVFTAEGKIDPEKLTSMTTMAVSFFFAVKLKDQK</sequence>
<evidence type="ECO:0000313" key="1">
    <source>
        <dbReference type="EMBL" id="ACL75210.1"/>
    </source>
</evidence>
<dbReference type="EMBL" id="CP001348">
    <property type="protein sequence ID" value="ACL75210.1"/>
    <property type="molecule type" value="Genomic_DNA"/>
</dbReference>
<dbReference type="RefSeq" id="WP_015924370.1">
    <property type="nucleotide sequence ID" value="NC_011898.1"/>
</dbReference>